<feature type="region of interest" description="Disordered" evidence="1">
    <location>
        <begin position="80"/>
        <end position="162"/>
    </location>
</feature>
<name>A0AAJ8KZK7_9TREE</name>
<dbReference type="KEGG" id="kpin:30169503"/>
<feature type="compositionally biased region" description="Polar residues" evidence="1">
    <location>
        <begin position="57"/>
        <end position="66"/>
    </location>
</feature>
<feature type="compositionally biased region" description="Polar residues" evidence="1">
    <location>
        <begin position="80"/>
        <end position="111"/>
    </location>
</feature>
<dbReference type="GeneID" id="30169503"/>
<evidence type="ECO:0000256" key="1">
    <source>
        <dbReference type="SAM" id="MobiDB-lite"/>
    </source>
</evidence>
<accession>A0AAJ8KZK7</accession>
<keyword evidence="3" id="KW-1185">Reference proteome</keyword>
<dbReference type="AlphaFoldDB" id="A0AAJ8KZK7"/>
<reference evidence="2" key="1">
    <citation type="submission" date="2013-07" db="EMBL/GenBank/DDBJ databases">
        <authorList>
            <consortium name="The Broad Institute Genome Sequencing Platform"/>
            <person name="Cuomo C."/>
            <person name="Litvintseva A."/>
            <person name="Chen Y."/>
            <person name="Heitman J."/>
            <person name="Sun S."/>
            <person name="Springer D."/>
            <person name="Dromer F."/>
            <person name="Young S.K."/>
            <person name="Zeng Q."/>
            <person name="Gargeya S."/>
            <person name="Fitzgerald M."/>
            <person name="Abouelleil A."/>
            <person name="Alvarado L."/>
            <person name="Berlin A.M."/>
            <person name="Chapman S.B."/>
            <person name="Dewar J."/>
            <person name="Goldberg J."/>
            <person name="Griggs A."/>
            <person name="Gujja S."/>
            <person name="Hansen M."/>
            <person name="Howarth C."/>
            <person name="Imamovic A."/>
            <person name="Larimer J."/>
            <person name="McCowan C."/>
            <person name="Murphy C."/>
            <person name="Pearson M."/>
            <person name="Priest M."/>
            <person name="Roberts A."/>
            <person name="Saif S."/>
            <person name="Shea T."/>
            <person name="Sykes S."/>
            <person name="Wortman J."/>
            <person name="Nusbaum C."/>
            <person name="Birren B."/>
        </authorList>
    </citation>
    <scope>NUCLEOTIDE SEQUENCE</scope>
    <source>
        <strain evidence="2">CBS 10737</strain>
    </source>
</reference>
<feature type="compositionally biased region" description="Basic and acidic residues" evidence="1">
    <location>
        <begin position="151"/>
        <end position="162"/>
    </location>
</feature>
<protein>
    <submittedName>
        <fullName evidence="2">Uncharacterized protein</fullName>
    </submittedName>
</protein>
<feature type="compositionally biased region" description="Basic and acidic residues" evidence="1">
    <location>
        <begin position="29"/>
        <end position="38"/>
    </location>
</feature>
<dbReference type="EMBL" id="CP144519">
    <property type="protein sequence ID" value="WWC66290.1"/>
    <property type="molecule type" value="Genomic_DNA"/>
</dbReference>
<evidence type="ECO:0000313" key="3">
    <source>
        <dbReference type="Proteomes" id="UP000094020"/>
    </source>
</evidence>
<evidence type="ECO:0000313" key="2">
    <source>
        <dbReference type="EMBL" id="WWC66290.1"/>
    </source>
</evidence>
<reference evidence="2" key="2">
    <citation type="submission" date="2024-02" db="EMBL/GenBank/DDBJ databases">
        <title>Comparative genomics of Cryptococcus and Kwoniella reveals pathogenesis evolution and contrasting modes of karyotype evolution via chromosome fusion or intercentromeric recombination.</title>
        <authorList>
            <person name="Coelho M.A."/>
            <person name="David-Palma M."/>
            <person name="Shea T."/>
            <person name="Bowers K."/>
            <person name="McGinley-Smith S."/>
            <person name="Mohammad A.W."/>
            <person name="Gnirke A."/>
            <person name="Yurkov A.M."/>
            <person name="Nowrousian M."/>
            <person name="Sun S."/>
            <person name="Cuomo C.A."/>
            <person name="Heitman J."/>
        </authorList>
    </citation>
    <scope>NUCLEOTIDE SEQUENCE</scope>
    <source>
        <strain evidence="2">CBS 10737</strain>
    </source>
</reference>
<feature type="region of interest" description="Disordered" evidence="1">
    <location>
        <begin position="1"/>
        <end position="66"/>
    </location>
</feature>
<dbReference type="RefSeq" id="XP_070058255.1">
    <property type="nucleotide sequence ID" value="XM_070202154.1"/>
</dbReference>
<sequence length="194" mass="21213">MNEGHRHLSEGSNVMGGDPSLGSSSNDNSRFDSTKYDDASGVPKPSPTHQPGYPSCRNDTLSNPPTSRLAEVTAINENAIRNASSSQGATELTDMSNQSDNRTEQINSTGMSHYKMGEPSRIDNDLERSRGIIKHSTDNPGVQRSESNVDDQTRQNDSRGGHDCDCCEDCLRITCNFLFLPCICLGECHEWVST</sequence>
<feature type="compositionally biased region" description="Basic and acidic residues" evidence="1">
    <location>
        <begin position="115"/>
        <end position="130"/>
    </location>
</feature>
<dbReference type="Proteomes" id="UP000094020">
    <property type="component" value="Chromosome 1"/>
</dbReference>
<organism evidence="2 3">
    <name type="scientific">Kwoniella pini CBS 10737</name>
    <dbReference type="NCBI Taxonomy" id="1296096"/>
    <lineage>
        <taxon>Eukaryota</taxon>
        <taxon>Fungi</taxon>
        <taxon>Dikarya</taxon>
        <taxon>Basidiomycota</taxon>
        <taxon>Agaricomycotina</taxon>
        <taxon>Tremellomycetes</taxon>
        <taxon>Tremellales</taxon>
        <taxon>Cryptococcaceae</taxon>
        <taxon>Kwoniella</taxon>
    </lineage>
</organism>
<gene>
    <name evidence="2" type="ORF">I206_100191</name>
</gene>
<proteinExistence type="predicted"/>